<feature type="region of interest" description="Disordered" evidence="1">
    <location>
        <begin position="217"/>
        <end position="410"/>
    </location>
</feature>
<sequence length="455" mass="48013">MSESVTTAQIEDVLSSIRRLVSEDGRSDPRGDQLHETRGDALAAGVGPAAKPVAKSAADPAVERSGRLVLTPALRVSAPVEPPADEADAEPDESRFVEATVPQHETRAPWSDPTTPLFAAPREPEPVPEVGFEASEDASAVIEAASETAAPDHVEALGDAQTPDVQTPDFPPQDALPFDPDDAGEAPISQETLTFHSARAESLSAKIEALEAVIGRTRDQWEPDGPSSDSYAGTPVRPIGWRDVEEGDVEQTAPPVSDGDEATMSNAHHVPKAPSGEAFDALAPEMLPPEALTPEELTEAFDVADQASGEGSGAEQPAEEHASDEQGAGEQGVEDHTAEDHAAEDQGVEDHPIEDWAVEDVNPEESPADVSGAGDSAVGDSTADELAADDSAVDDLDVDDSLSDESVIDEDSLRELVAEIVRQELQGALGERITRNVRKLVRREIHRALAAQDLD</sequence>
<evidence type="ECO:0000313" key="3">
    <source>
        <dbReference type="Proteomes" id="UP000294662"/>
    </source>
</evidence>
<feature type="region of interest" description="Disordered" evidence="1">
    <location>
        <begin position="147"/>
        <end position="186"/>
    </location>
</feature>
<feature type="compositionally biased region" description="Low complexity" evidence="1">
    <location>
        <begin position="43"/>
        <end position="55"/>
    </location>
</feature>
<accession>A0A4R5F1C3</accession>
<evidence type="ECO:0000313" key="2">
    <source>
        <dbReference type="EMBL" id="TDE41169.1"/>
    </source>
</evidence>
<dbReference type="AlphaFoldDB" id="A0A4R5F1C3"/>
<protein>
    <submittedName>
        <fullName evidence="2">Uncharacterized protein</fullName>
    </submittedName>
</protein>
<feature type="compositionally biased region" description="Acidic residues" evidence="1">
    <location>
        <begin position="382"/>
        <end position="410"/>
    </location>
</feature>
<dbReference type="OrthoDB" id="7875768at2"/>
<feature type="compositionally biased region" description="Low complexity" evidence="1">
    <location>
        <begin position="281"/>
        <end position="295"/>
    </location>
</feature>
<keyword evidence="3" id="KW-1185">Reference proteome</keyword>
<gene>
    <name evidence="2" type="ORF">E1B25_02950</name>
</gene>
<evidence type="ECO:0000256" key="1">
    <source>
        <dbReference type="SAM" id="MobiDB-lite"/>
    </source>
</evidence>
<feature type="compositionally biased region" description="Basic and acidic residues" evidence="1">
    <location>
        <begin position="333"/>
        <end position="354"/>
    </location>
</feature>
<feature type="compositionally biased region" description="Acidic residues" evidence="1">
    <location>
        <begin position="356"/>
        <end position="367"/>
    </location>
</feature>
<feature type="region of interest" description="Disordered" evidence="1">
    <location>
        <begin position="18"/>
        <end position="129"/>
    </location>
</feature>
<dbReference type="Proteomes" id="UP000294662">
    <property type="component" value="Unassembled WGS sequence"/>
</dbReference>
<feature type="compositionally biased region" description="Basic and acidic residues" evidence="1">
    <location>
        <begin position="20"/>
        <end position="39"/>
    </location>
</feature>
<proteinExistence type="predicted"/>
<dbReference type="RefSeq" id="WP_132827159.1">
    <property type="nucleotide sequence ID" value="NZ_SMFP01000001.1"/>
</dbReference>
<comment type="caution">
    <text evidence="2">The sequence shown here is derived from an EMBL/GenBank/DDBJ whole genome shotgun (WGS) entry which is preliminary data.</text>
</comment>
<dbReference type="EMBL" id="SMFP01000001">
    <property type="protein sequence ID" value="TDE41169.1"/>
    <property type="molecule type" value="Genomic_DNA"/>
</dbReference>
<organism evidence="2 3">
    <name type="scientific">Antarcticimicrobium sediminis</name>
    <dbReference type="NCBI Taxonomy" id="2546227"/>
    <lineage>
        <taxon>Bacteria</taxon>
        <taxon>Pseudomonadati</taxon>
        <taxon>Pseudomonadota</taxon>
        <taxon>Alphaproteobacteria</taxon>
        <taxon>Rhodobacterales</taxon>
        <taxon>Paracoccaceae</taxon>
        <taxon>Antarcticimicrobium</taxon>
    </lineage>
</organism>
<name>A0A4R5F1C3_9RHOB</name>
<reference evidence="2 3" key="1">
    <citation type="submission" date="2019-03" db="EMBL/GenBank/DDBJ databases">
        <authorList>
            <person name="Zhang S."/>
        </authorList>
    </citation>
    <scope>NUCLEOTIDE SEQUENCE [LARGE SCALE GENOMIC DNA]</scope>
    <source>
        <strain evidence="2 3">S4J41</strain>
    </source>
</reference>